<dbReference type="EMBL" id="VCIA01000001">
    <property type="protein sequence ID" value="TMN22686.1"/>
    <property type="molecule type" value="Genomic_DNA"/>
</dbReference>
<evidence type="ECO:0000313" key="1">
    <source>
        <dbReference type="EMBL" id="TMN22686.1"/>
    </source>
</evidence>
<accession>A0A5S3QQ54</accession>
<proteinExistence type="predicted"/>
<dbReference type="OrthoDB" id="2083716at2"/>
<name>A0A5S3QQ54_9BACI</name>
<evidence type="ECO:0000313" key="2">
    <source>
        <dbReference type="Proteomes" id="UP000306980"/>
    </source>
</evidence>
<dbReference type="Proteomes" id="UP000306980">
    <property type="component" value="Unassembled WGS sequence"/>
</dbReference>
<dbReference type="AlphaFoldDB" id="A0A5S3QQ54"/>
<gene>
    <name evidence="1" type="ORF">FFL34_11710</name>
</gene>
<organism evidence="1 2">
    <name type="scientific">Lentibacillus cibarius</name>
    <dbReference type="NCBI Taxonomy" id="2583219"/>
    <lineage>
        <taxon>Bacteria</taxon>
        <taxon>Bacillati</taxon>
        <taxon>Bacillota</taxon>
        <taxon>Bacilli</taxon>
        <taxon>Bacillales</taxon>
        <taxon>Bacillaceae</taxon>
        <taxon>Lentibacillus</taxon>
    </lineage>
</organism>
<comment type="caution">
    <text evidence="1">The sequence shown here is derived from an EMBL/GenBank/DDBJ whole genome shotgun (WGS) entry which is preliminary data.</text>
</comment>
<dbReference type="RefSeq" id="WP_138603587.1">
    <property type="nucleotide sequence ID" value="NZ_VCIA01000001.1"/>
</dbReference>
<sequence length="172" mass="20006">MLKRDLYYGAILSDLVNQKYVPALIDKNDSRGLYEVIVNNDNQYRRIFTKYRAKIDPPSKNQNRKRWTFSFTPSEVEELKTLKNDGELWLAFTCSNPDPFSLDVIWGHISKILKCVDLQENLRGQPYIRITHKKGAHSFKLYGNKGKDNEIKIPNNSTPFNTYSTFAPIKSQ</sequence>
<reference evidence="1 2" key="1">
    <citation type="submission" date="2019-05" db="EMBL/GenBank/DDBJ databases">
        <title>Genomic analysis of Lentibacillus sp. NKC220-2.</title>
        <authorList>
            <person name="Oh Y.J."/>
        </authorList>
    </citation>
    <scope>NUCLEOTIDE SEQUENCE [LARGE SCALE GENOMIC DNA]</scope>
    <source>
        <strain evidence="1 2">NKC220-2</strain>
    </source>
</reference>
<protein>
    <submittedName>
        <fullName evidence="1">Uncharacterized protein</fullName>
    </submittedName>
</protein>